<dbReference type="Proteomes" id="UP000318937">
    <property type="component" value="Unassembled WGS sequence"/>
</dbReference>
<comment type="caution">
    <text evidence="4">The sequence shown here is derived from an EMBL/GenBank/DDBJ whole genome shotgun (WGS) entry which is preliminary data.</text>
</comment>
<dbReference type="PANTHER" id="PTHR11449">
    <property type="entry name" value="RIBOSOMAL PROTEIN L30"/>
    <property type="match status" value="1"/>
</dbReference>
<keyword evidence="5" id="KW-1185">Reference proteome</keyword>
<keyword evidence="1" id="KW-0689">Ribosomal protein</keyword>
<evidence type="ECO:0000256" key="1">
    <source>
        <dbReference type="ARBA" id="ARBA00022980"/>
    </source>
</evidence>
<dbReference type="GO" id="GO:0005840">
    <property type="term" value="C:ribosome"/>
    <property type="evidence" value="ECO:0007669"/>
    <property type="project" value="UniProtKB-KW"/>
</dbReference>
<sequence length="106" mass="11580">MTIEQQITQLLGLATRARKTISGEELVVKEIRSKKAKLVVLASDASDNTAKKLNDKCASFNVELHVFGDRHDLGHATGKEARVAIAIMDDGFAKKLSGLLNEYNRG</sequence>
<gene>
    <name evidence="4" type="ORF">FG383_18180</name>
</gene>
<proteinExistence type="predicted"/>
<dbReference type="AlphaFoldDB" id="A0A544SPY5"/>
<dbReference type="InterPro" id="IPR004038">
    <property type="entry name" value="Ribosomal_eL8/eL30/eS12/Gad45"/>
</dbReference>
<evidence type="ECO:0000313" key="4">
    <source>
        <dbReference type="EMBL" id="TQR07267.1"/>
    </source>
</evidence>
<dbReference type="EMBL" id="VDGG01000055">
    <property type="protein sequence ID" value="TQR07267.1"/>
    <property type="molecule type" value="Genomic_DNA"/>
</dbReference>
<accession>A0A544SPY5</accession>
<dbReference type="Gene3D" id="3.30.1330.30">
    <property type="match status" value="1"/>
</dbReference>
<dbReference type="OrthoDB" id="9794863at2"/>
<dbReference type="InterPro" id="IPR029064">
    <property type="entry name" value="Ribosomal_eL30-like_sf"/>
</dbReference>
<dbReference type="NCBIfam" id="NF005825">
    <property type="entry name" value="PRK07714.1"/>
    <property type="match status" value="1"/>
</dbReference>
<reference evidence="4 5" key="1">
    <citation type="submission" date="2019-05" db="EMBL/GenBank/DDBJ databases">
        <title>Psychrobacillus vulpis sp. nov., a new species isolated from feces of a red fox that inhabits in The Tablas de Daimiel Natural Park, Albacete, Spain.</title>
        <authorList>
            <person name="Rodriguez M."/>
            <person name="Reina J.C."/>
            <person name="Bejar V."/>
            <person name="Llamas I."/>
        </authorList>
    </citation>
    <scope>NUCLEOTIDE SEQUENCE [LARGE SCALE GENOMIC DNA]</scope>
    <source>
        <strain evidence="4 5">NHI-2</strain>
    </source>
</reference>
<dbReference type="GO" id="GO:1990904">
    <property type="term" value="C:ribonucleoprotein complex"/>
    <property type="evidence" value="ECO:0007669"/>
    <property type="project" value="UniProtKB-KW"/>
</dbReference>
<dbReference type="Pfam" id="PF01248">
    <property type="entry name" value="Ribosomal_L7Ae"/>
    <property type="match status" value="1"/>
</dbReference>
<dbReference type="SUPFAM" id="SSF55315">
    <property type="entry name" value="L30e-like"/>
    <property type="match status" value="1"/>
</dbReference>
<organism evidence="4 5">
    <name type="scientific">Psychrobacillus soli</name>
    <dbReference type="NCBI Taxonomy" id="1543965"/>
    <lineage>
        <taxon>Bacteria</taxon>
        <taxon>Bacillati</taxon>
        <taxon>Bacillota</taxon>
        <taxon>Bacilli</taxon>
        <taxon>Bacillales</taxon>
        <taxon>Bacillaceae</taxon>
        <taxon>Psychrobacillus</taxon>
    </lineage>
</organism>
<evidence type="ECO:0000256" key="2">
    <source>
        <dbReference type="ARBA" id="ARBA00023274"/>
    </source>
</evidence>
<evidence type="ECO:0000259" key="3">
    <source>
        <dbReference type="Pfam" id="PF01248"/>
    </source>
</evidence>
<keyword evidence="2" id="KW-0687">Ribonucleoprotein</keyword>
<name>A0A544SPY5_9BACI</name>
<feature type="domain" description="Ribosomal protein eL8/eL30/eS12/Gadd45" evidence="3">
    <location>
        <begin position="6"/>
        <end position="96"/>
    </location>
</feature>
<dbReference type="InterPro" id="IPR039109">
    <property type="entry name" value="Ribosomal_eL30-like"/>
</dbReference>
<evidence type="ECO:0000313" key="5">
    <source>
        <dbReference type="Proteomes" id="UP000318937"/>
    </source>
</evidence>
<dbReference type="GO" id="GO:0003723">
    <property type="term" value="F:RNA binding"/>
    <property type="evidence" value="ECO:0007669"/>
    <property type="project" value="InterPro"/>
</dbReference>
<dbReference type="RefSeq" id="WP_142608823.1">
    <property type="nucleotide sequence ID" value="NZ_VDGG01000055.1"/>
</dbReference>
<protein>
    <submittedName>
        <fullName evidence="4">YlxQ family RNA-binding protein</fullName>
    </submittedName>
</protein>